<feature type="region of interest" description="Disordered" evidence="1">
    <location>
        <begin position="13"/>
        <end position="36"/>
    </location>
</feature>
<dbReference type="Proteomes" id="UP000030747">
    <property type="component" value="Unassembled WGS sequence"/>
</dbReference>
<dbReference type="VEuPathDB" id="ToxoDB:ETH2_1301800"/>
<organism evidence="2 3">
    <name type="scientific">Eimeria tenella</name>
    <name type="common">Coccidian parasite</name>
    <dbReference type="NCBI Taxonomy" id="5802"/>
    <lineage>
        <taxon>Eukaryota</taxon>
        <taxon>Sar</taxon>
        <taxon>Alveolata</taxon>
        <taxon>Apicomplexa</taxon>
        <taxon>Conoidasida</taxon>
        <taxon>Coccidia</taxon>
        <taxon>Eucoccidiorida</taxon>
        <taxon>Eimeriorina</taxon>
        <taxon>Eimeriidae</taxon>
        <taxon>Eimeria</taxon>
    </lineage>
</organism>
<name>U6KLE1_EIMTE</name>
<evidence type="ECO:0000313" key="3">
    <source>
        <dbReference type="Proteomes" id="UP000030747"/>
    </source>
</evidence>
<dbReference type="AlphaFoldDB" id="U6KLE1"/>
<reference evidence="2" key="2">
    <citation type="submission" date="2013-10" db="EMBL/GenBank/DDBJ databases">
        <authorList>
            <person name="Aslett M."/>
        </authorList>
    </citation>
    <scope>NUCLEOTIDE SEQUENCE [LARGE SCALE GENOMIC DNA]</scope>
    <source>
        <strain evidence="2">Houghton</strain>
    </source>
</reference>
<accession>U6KLE1</accession>
<keyword evidence="3" id="KW-1185">Reference proteome</keyword>
<dbReference type="OrthoDB" id="331460at2759"/>
<dbReference type="EMBL" id="HG674059">
    <property type="protein sequence ID" value="CDJ38811.1"/>
    <property type="molecule type" value="Genomic_DNA"/>
</dbReference>
<sequence>MAPKSCSLEAAAAAAAAAGGSTRPPPSNSETDLESPPLLFGSTKELAFITNIQCLLRSQLFIPRRSSTPRCRPAAEPECLHCAVSPIVRAPGKGPPWGPPGGPPGGAPWGPPGGVIQTVVVTVLKPFLVVPEVVLEVGLPNGEEERNVFALPVVLSQFMRPLRLSPAALLQLWFDGGLHSRLTALRLAPAVAAAGAPLLQQIVSLGGKLGLVCGVRHRLAENSLLAAGEFPAIGDMQGDCRALVRLWRGPHPAAAAAAAAAKLEVKAQDPRVAASLYELLVYLLEGSE</sequence>
<evidence type="ECO:0000313" key="2">
    <source>
        <dbReference type="EMBL" id="CDJ38811.1"/>
    </source>
</evidence>
<gene>
    <name evidence="2" type="ORF">ETH_00038010</name>
</gene>
<dbReference type="RefSeq" id="XP_013229567.1">
    <property type="nucleotide sequence ID" value="XM_013374113.1"/>
</dbReference>
<dbReference type="GeneID" id="25256643"/>
<reference evidence="2" key="1">
    <citation type="submission" date="2013-10" db="EMBL/GenBank/DDBJ databases">
        <title>Genomic analysis of the causative agents of coccidiosis in chickens.</title>
        <authorList>
            <person name="Reid A.J."/>
            <person name="Blake D."/>
            <person name="Billington K."/>
            <person name="Browne H."/>
            <person name="Dunn M."/>
            <person name="Hung S."/>
            <person name="Kawahara F."/>
            <person name="Miranda-Saavedra D."/>
            <person name="Mourier T."/>
            <person name="Nagra H."/>
            <person name="Otto T.D."/>
            <person name="Rawlings N."/>
            <person name="Sanchez A."/>
            <person name="Sanders M."/>
            <person name="Subramaniam C."/>
            <person name="Tay Y."/>
            <person name="Dear P."/>
            <person name="Doerig C."/>
            <person name="Gruber A."/>
            <person name="Parkinson J."/>
            <person name="Shirley M."/>
            <person name="Wan K.L."/>
            <person name="Berriman M."/>
            <person name="Tomley F."/>
            <person name="Pain A."/>
        </authorList>
    </citation>
    <scope>NUCLEOTIDE SEQUENCE [LARGE SCALE GENOMIC DNA]</scope>
    <source>
        <strain evidence="2">Houghton</strain>
    </source>
</reference>
<proteinExistence type="predicted"/>
<protein>
    <submittedName>
        <fullName evidence="2">Uncharacterized protein</fullName>
    </submittedName>
</protein>
<evidence type="ECO:0000256" key="1">
    <source>
        <dbReference type="SAM" id="MobiDB-lite"/>
    </source>
</evidence>
<dbReference type="VEuPathDB" id="ToxoDB:ETH_00038010"/>